<dbReference type="NCBIfam" id="TIGR00467">
    <property type="entry name" value="lysS_arch"/>
    <property type="match status" value="1"/>
</dbReference>
<keyword evidence="8 10" id="KW-0030">Aminoacyl-tRNA synthetase</keyword>
<feature type="short sequence motif" description="'HIGH' region" evidence="10">
    <location>
        <begin position="45"/>
        <end position="53"/>
    </location>
</feature>
<comment type="caution">
    <text evidence="12">The sequence shown here is derived from an EMBL/GenBank/DDBJ whole genome shotgun (WGS) entry which is preliminary data.</text>
</comment>
<protein>
    <recommendedName>
        <fullName evidence="10">Lysine--tRNA ligase</fullName>
        <ecNumber evidence="10">6.1.1.6</ecNumber>
    </recommendedName>
    <alternativeName>
        <fullName evidence="10">Lysyl-tRNA synthetase</fullName>
        <shortName evidence="10">LysRS</shortName>
    </alternativeName>
</protein>
<dbReference type="InterPro" id="IPR014729">
    <property type="entry name" value="Rossmann-like_a/b/a_fold"/>
</dbReference>
<evidence type="ECO:0000256" key="7">
    <source>
        <dbReference type="ARBA" id="ARBA00022917"/>
    </source>
</evidence>
<evidence type="ECO:0000256" key="3">
    <source>
        <dbReference type="ARBA" id="ARBA00022490"/>
    </source>
</evidence>
<dbReference type="NCBIfam" id="NF001968">
    <property type="entry name" value="PRK00750.1-2"/>
    <property type="match status" value="1"/>
</dbReference>
<keyword evidence="3 10" id="KW-0963">Cytoplasm</keyword>
<dbReference type="PANTHER" id="PTHR37940:SF1">
    <property type="entry name" value="LYSINE--TRNA LIGASE"/>
    <property type="match status" value="1"/>
</dbReference>
<proteinExistence type="inferred from homology"/>
<dbReference type="GO" id="GO:0006430">
    <property type="term" value="P:lysyl-tRNA aminoacylation"/>
    <property type="evidence" value="ECO:0007669"/>
    <property type="project" value="UniProtKB-UniRule"/>
</dbReference>
<dbReference type="GO" id="GO:0000049">
    <property type="term" value="F:tRNA binding"/>
    <property type="evidence" value="ECO:0007669"/>
    <property type="project" value="InterPro"/>
</dbReference>
<reference evidence="12 13" key="1">
    <citation type="submission" date="2019-08" db="EMBL/GenBank/DDBJ databases">
        <title>Bradymonadales sp. TMQ4.</title>
        <authorList>
            <person name="Liang Q."/>
        </authorList>
    </citation>
    <scope>NUCLEOTIDE SEQUENCE [LARGE SCALE GENOMIC DNA]</scope>
    <source>
        <strain evidence="12 13">TMQ4</strain>
    </source>
</reference>
<keyword evidence="7 10" id="KW-0648">Protein biosynthesis</keyword>
<comment type="subcellular location">
    <subcellularLocation>
        <location evidence="1 10">Cytoplasm</location>
    </subcellularLocation>
</comment>
<keyword evidence="5 10" id="KW-0547">Nucleotide-binding</keyword>
<comment type="similarity">
    <text evidence="2 10">Belongs to the class-I aminoacyl-tRNA synthetase family.</text>
</comment>
<dbReference type="OrthoDB" id="9803151at2"/>
<dbReference type="SUPFAM" id="SSF52374">
    <property type="entry name" value="Nucleotidylyl transferase"/>
    <property type="match status" value="1"/>
</dbReference>
<dbReference type="InterPro" id="IPR008925">
    <property type="entry name" value="aa_tRNA-synth_I_cd-bd_sf"/>
</dbReference>
<dbReference type="PANTHER" id="PTHR37940">
    <property type="entry name" value="LYSINE--TRNA LIGASE"/>
    <property type="match status" value="1"/>
</dbReference>
<keyword evidence="13" id="KW-1185">Reference proteome</keyword>
<evidence type="ECO:0000256" key="4">
    <source>
        <dbReference type="ARBA" id="ARBA00022598"/>
    </source>
</evidence>
<evidence type="ECO:0000256" key="8">
    <source>
        <dbReference type="ARBA" id="ARBA00023146"/>
    </source>
</evidence>
<feature type="binding site" evidence="10">
    <location>
        <position position="302"/>
    </location>
    <ligand>
        <name>ATP</name>
        <dbReference type="ChEBI" id="CHEBI:30616"/>
    </ligand>
</feature>
<organism evidence="12 13">
    <name type="scientific">Lujinxingia vulgaris</name>
    <dbReference type="NCBI Taxonomy" id="2600176"/>
    <lineage>
        <taxon>Bacteria</taxon>
        <taxon>Deltaproteobacteria</taxon>
        <taxon>Bradymonadales</taxon>
        <taxon>Lujinxingiaceae</taxon>
        <taxon>Lujinxingia</taxon>
    </lineage>
</organism>
<dbReference type="Pfam" id="PF01921">
    <property type="entry name" value="tRNA-synt_1f"/>
    <property type="match status" value="1"/>
</dbReference>
<dbReference type="GO" id="GO:0005737">
    <property type="term" value="C:cytoplasm"/>
    <property type="evidence" value="ECO:0007669"/>
    <property type="project" value="UniProtKB-SubCell"/>
</dbReference>
<evidence type="ECO:0000256" key="5">
    <source>
        <dbReference type="ARBA" id="ARBA00022741"/>
    </source>
</evidence>
<evidence type="ECO:0000256" key="10">
    <source>
        <dbReference type="HAMAP-Rule" id="MF_00177"/>
    </source>
</evidence>
<evidence type="ECO:0000256" key="2">
    <source>
        <dbReference type="ARBA" id="ARBA00005594"/>
    </source>
</evidence>
<evidence type="ECO:0000313" key="12">
    <source>
        <dbReference type="EMBL" id="TXD37087.1"/>
    </source>
</evidence>
<dbReference type="InterPro" id="IPR020751">
    <property type="entry name" value="aa-tRNA-synth_I_codon-bd_sub2"/>
</dbReference>
<dbReference type="EMBL" id="VOSM01000004">
    <property type="protein sequence ID" value="TXD37087.1"/>
    <property type="molecule type" value="Genomic_DNA"/>
</dbReference>
<dbReference type="HAMAP" id="MF_00177">
    <property type="entry name" value="Lys_tRNA_synth_class1"/>
    <property type="match status" value="1"/>
</dbReference>
<dbReference type="AlphaFoldDB" id="A0A5C6XBI8"/>
<accession>A0A5C6XBI8</accession>
<dbReference type="InterPro" id="IPR001412">
    <property type="entry name" value="aa-tRNA-synth_I_CS"/>
</dbReference>
<dbReference type="EC" id="6.1.1.6" evidence="10"/>
<comment type="catalytic activity">
    <reaction evidence="9 10">
        <text>tRNA(Lys) + L-lysine + ATP = L-lysyl-tRNA(Lys) + AMP + diphosphate</text>
        <dbReference type="Rhea" id="RHEA:20792"/>
        <dbReference type="Rhea" id="RHEA-COMP:9696"/>
        <dbReference type="Rhea" id="RHEA-COMP:9697"/>
        <dbReference type="ChEBI" id="CHEBI:30616"/>
        <dbReference type="ChEBI" id="CHEBI:32551"/>
        <dbReference type="ChEBI" id="CHEBI:33019"/>
        <dbReference type="ChEBI" id="CHEBI:78442"/>
        <dbReference type="ChEBI" id="CHEBI:78529"/>
        <dbReference type="ChEBI" id="CHEBI:456215"/>
        <dbReference type="EC" id="6.1.1.6"/>
    </reaction>
</comment>
<dbReference type="GO" id="GO:0004824">
    <property type="term" value="F:lysine-tRNA ligase activity"/>
    <property type="evidence" value="ECO:0007669"/>
    <property type="project" value="UniProtKB-UniRule"/>
</dbReference>
<dbReference type="SUPFAM" id="SSF48163">
    <property type="entry name" value="An anticodon-binding domain of class I aminoacyl-tRNA synthetases"/>
    <property type="match status" value="1"/>
</dbReference>
<keyword evidence="6 10" id="KW-0067">ATP-binding</keyword>
<sequence>MSELPEHLKAWPYREAHKIVERSEKTKSGDEKGDKPTLFETGFGPSGLPHIGTFAEVARTTWVRKAYEHLTGRPTRLVAFSDDLDGLRKVPQNMPNQELIAEHLGKPLCDIPDPFGEEESFSGYMNAQLRRFLDSFGFEYDFVSSNEQYRSGAFNPGLTRILEKYEEVRGVITPTLSQEKRADWSPFFPICRKCGKVYTTRITGVNPDAGTVSYACDKSFRGIESCGNQDTVPVTDGNVKVGWKVDWAMRWYVLGVDYEMYGKDLIESAELSAKIVRVLGGEPPAGMFYELFLDENGAKISKSVGSGLTIDEWLQYGTLESLSWFIFQNPVKAKKLHFDVIPRSTDDHLQARAEFGRADEDERLNNPITFIEYDKIDAGEELGFESDLTYSMILNLVSVLNTGDKEIIREYLQRYDAHSEADDAVIDDMIDRAARYYQDFIVPTKEYELPSDEMMPSVRQLRDFLAGYEGSDAEELQSATYSAGKDHGVALGKWFKTMYRMLLGQDRGPRLGTFIHLYGVKETLALIDERIAQKEAEGSDAESGDDA</sequence>
<feature type="region of interest" description="Disordered" evidence="11">
    <location>
        <begin position="22"/>
        <end position="42"/>
    </location>
</feature>
<keyword evidence="4 10" id="KW-0436">Ligase</keyword>
<feature type="compositionally biased region" description="Basic and acidic residues" evidence="11">
    <location>
        <begin position="22"/>
        <end position="37"/>
    </location>
</feature>
<evidence type="ECO:0000256" key="9">
    <source>
        <dbReference type="ARBA" id="ARBA00048573"/>
    </source>
</evidence>
<dbReference type="RefSeq" id="WP_146981296.1">
    <property type="nucleotide sequence ID" value="NZ_VOSM01000004.1"/>
</dbReference>
<name>A0A5C6XBI8_9DELT</name>
<evidence type="ECO:0000256" key="11">
    <source>
        <dbReference type="SAM" id="MobiDB-lite"/>
    </source>
</evidence>
<dbReference type="Gene3D" id="1.10.10.350">
    <property type="match status" value="1"/>
</dbReference>
<dbReference type="InterPro" id="IPR002904">
    <property type="entry name" value="Lys-tRNA-ligase"/>
</dbReference>
<gene>
    <name evidence="10" type="primary">lysS</name>
    <name evidence="12" type="ORF">FRC98_10135</name>
</gene>
<dbReference type="PROSITE" id="PS00178">
    <property type="entry name" value="AA_TRNA_LIGASE_I"/>
    <property type="match status" value="1"/>
</dbReference>
<evidence type="ECO:0000313" key="13">
    <source>
        <dbReference type="Proteomes" id="UP000321412"/>
    </source>
</evidence>
<feature type="short sequence motif" description="'KMSKS' region" evidence="10">
    <location>
        <begin position="299"/>
        <end position="303"/>
    </location>
</feature>
<evidence type="ECO:0000256" key="6">
    <source>
        <dbReference type="ARBA" id="ARBA00022840"/>
    </source>
</evidence>
<dbReference type="GO" id="GO:0005524">
    <property type="term" value="F:ATP binding"/>
    <property type="evidence" value="ECO:0007669"/>
    <property type="project" value="UniProtKB-UniRule"/>
</dbReference>
<evidence type="ECO:0000256" key="1">
    <source>
        <dbReference type="ARBA" id="ARBA00004496"/>
    </source>
</evidence>
<dbReference type="Gene3D" id="3.40.50.620">
    <property type="entry name" value="HUPs"/>
    <property type="match status" value="2"/>
</dbReference>
<dbReference type="Proteomes" id="UP000321412">
    <property type="component" value="Unassembled WGS sequence"/>
</dbReference>